<evidence type="ECO:0000256" key="8">
    <source>
        <dbReference type="ARBA" id="ARBA00023242"/>
    </source>
</evidence>
<evidence type="ECO:0000256" key="5">
    <source>
        <dbReference type="ARBA" id="ARBA00022927"/>
    </source>
</evidence>
<keyword evidence="3" id="KW-0813">Transport</keyword>
<evidence type="ECO:0000256" key="3">
    <source>
        <dbReference type="ARBA" id="ARBA00022448"/>
    </source>
</evidence>
<sequence length="134" mass="14760">MFAITSTSCEELLPVLEAHLYTVCPMTIPAMSLKGDGNSSGGDESDLMESLGMLKDKNGEYESFDKFLSRTGNERKSGPRIWNESHLLTFLRTVPSEGLVSIMADIMSSLPAEHTLLGGRNGAVQWIERFMDTL</sequence>
<dbReference type="PANTHER" id="PTHR12960:SF0">
    <property type="entry name" value="MRNA EXPORT FACTOR GLE1"/>
    <property type="match status" value="1"/>
</dbReference>
<dbReference type="OrthoDB" id="48940at2759"/>
<keyword evidence="6" id="KW-0811">Translocation</keyword>
<evidence type="ECO:0000256" key="7">
    <source>
        <dbReference type="ARBA" id="ARBA00023132"/>
    </source>
</evidence>
<dbReference type="GO" id="GO:0005737">
    <property type="term" value="C:cytoplasm"/>
    <property type="evidence" value="ECO:0007669"/>
    <property type="project" value="TreeGrafter"/>
</dbReference>
<keyword evidence="7" id="KW-0906">Nuclear pore complex</keyword>
<comment type="caution">
    <text evidence="11">The sequence shown here is derived from an EMBL/GenBank/DDBJ whole genome shotgun (WGS) entry which is preliminary data.</text>
</comment>
<evidence type="ECO:0000256" key="6">
    <source>
        <dbReference type="ARBA" id="ARBA00023010"/>
    </source>
</evidence>
<dbReference type="InterPro" id="IPR012476">
    <property type="entry name" value="GLE1"/>
</dbReference>
<protein>
    <recommendedName>
        <fullName evidence="9">mRNA export factor GLE1</fullName>
    </recommendedName>
    <alternativeName>
        <fullName evidence="10">Nucleoporin GLE1</fullName>
    </alternativeName>
</protein>
<organism evidence="11 12">
    <name type="scientific">Thalassiosira oceanica</name>
    <name type="common">Marine diatom</name>
    <dbReference type="NCBI Taxonomy" id="159749"/>
    <lineage>
        <taxon>Eukaryota</taxon>
        <taxon>Sar</taxon>
        <taxon>Stramenopiles</taxon>
        <taxon>Ochrophyta</taxon>
        <taxon>Bacillariophyta</taxon>
        <taxon>Coscinodiscophyceae</taxon>
        <taxon>Thalassiosirophycidae</taxon>
        <taxon>Thalassiosirales</taxon>
        <taxon>Thalassiosiraceae</taxon>
        <taxon>Thalassiosira</taxon>
    </lineage>
</organism>
<evidence type="ECO:0000256" key="4">
    <source>
        <dbReference type="ARBA" id="ARBA00022816"/>
    </source>
</evidence>
<keyword evidence="5" id="KW-0653">Protein transport</keyword>
<evidence type="ECO:0000256" key="1">
    <source>
        <dbReference type="ARBA" id="ARBA00004567"/>
    </source>
</evidence>
<dbReference type="EMBL" id="AGNL01050871">
    <property type="protein sequence ID" value="EJK43622.1"/>
    <property type="molecule type" value="Genomic_DNA"/>
</dbReference>
<comment type="similarity">
    <text evidence="2">Belongs to the GLE1 family.</text>
</comment>
<dbReference type="GO" id="GO:0016973">
    <property type="term" value="P:poly(A)+ mRNA export from nucleus"/>
    <property type="evidence" value="ECO:0007669"/>
    <property type="project" value="InterPro"/>
</dbReference>
<dbReference type="AlphaFoldDB" id="K0RAV0"/>
<feature type="non-terminal residue" evidence="11">
    <location>
        <position position="134"/>
    </location>
</feature>
<evidence type="ECO:0000313" key="11">
    <source>
        <dbReference type="EMBL" id="EJK43622.1"/>
    </source>
</evidence>
<evidence type="ECO:0000256" key="9">
    <source>
        <dbReference type="ARBA" id="ARBA00026227"/>
    </source>
</evidence>
<dbReference type="GO" id="GO:0044614">
    <property type="term" value="C:nuclear pore cytoplasmic filaments"/>
    <property type="evidence" value="ECO:0007669"/>
    <property type="project" value="TreeGrafter"/>
</dbReference>
<evidence type="ECO:0000256" key="10">
    <source>
        <dbReference type="ARBA" id="ARBA00029983"/>
    </source>
</evidence>
<name>K0RAV0_THAOC</name>
<evidence type="ECO:0000256" key="2">
    <source>
        <dbReference type="ARBA" id="ARBA00011056"/>
    </source>
</evidence>
<dbReference type="GO" id="GO:0031369">
    <property type="term" value="F:translation initiation factor binding"/>
    <property type="evidence" value="ECO:0007669"/>
    <property type="project" value="TreeGrafter"/>
</dbReference>
<comment type="subcellular location">
    <subcellularLocation>
        <location evidence="1">Nucleus</location>
        <location evidence="1">Nuclear pore complex</location>
    </subcellularLocation>
</comment>
<reference evidence="11 12" key="1">
    <citation type="journal article" date="2012" name="Genome Biol.">
        <title>Genome and low-iron response of an oceanic diatom adapted to chronic iron limitation.</title>
        <authorList>
            <person name="Lommer M."/>
            <person name="Specht M."/>
            <person name="Roy A.S."/>
            <person name="Kraemer L."/>
            <person name="Andreson R."/>
            <person name="Gutowska M.A."/>
            <person name="Wolf J."/>
            <person name="Bergner S.V."/>
            <person name="Schilhabel M.B."/>
            <person name="Klostermeier U.C."/>
            <person name="Beiko R.G."/>
            <person name="Rosenstiel P."/>
            <person name="Hippler M."/>
            <person name="Laroche J."/>
        </authorList>
    </citation>
    <scope>NUCLEOTIDE SEQUENCE [LARGE SCALE GENOMIC DNA]</scope>
    <source>
        <strain evidence="11 12">CCMP1005</strain>
    </source>
</reference>
<accession>K0RAV0</accession>
<keyword evidence="8" id="KW-0539">Nucleus</keyword>
<proteinExistence type="inferred from homology"/>
<gene>
    <name evidence="11" type="ORF">THAOC_37915</name>
</gene>
<dbReference type="Gene3D" id="1.25.40.510">
    <property type="entry name" value="GLE1-like"/>
    <property type="match status" value="1"/>
</dbReference>
<dbReference type="Proteomes" id="UP000266841">
    <property type="component" value="Unassembled WGS sequence"/>
</dbReference>
<dbReference type="PANTHER" id="PTHR12960">
    <property type="entry name" value="GLE-1-RELATED"/>
    <property type="match status" value="1"/>
</dbReference>
<evidence type="ECO:0000313" key="12">
    <source>
        <dbReference type="Proteomes" id="UP000266841"/>
    </source>
</evidence>
<keyword evidence="4" id="KW-0509">mRNA transport</keyword>
<dbReference type="GO" id="GO:0005543">
    <property type="term" value="F:phospholipid binding"/>
    <property type="evidence" value="ECO:0007669"/>
    <property type="project" value="TreeGrafter"/>
</dbReference>
<keyword evidence="12" id="KW-1185">Reference proteome</keyword>
<dbReference type="GO" id="GO:0000822">
    <property type="term" value="F:inositol hexakisphosphate binding"/>
    <property type="evidence" value="ECO:0007669"/>
    <property type="project" value="TreeGrafter"/>
</dbReference>
<dbReference type="InterPro" id="IPR038506">
    <property type="entry name" value="GLE1-like_sf"/>
</dbReference>
<dbReference type="GO" id="GO:0015031">
    <property type="term" value="P:protein transport"/>
    <property type="evidence" value="ECO:0007669"/>
    <property type="project" value="UniProtKB-KW"/>
</dbReference>